<dbReference type="GeneID" id="8100376"/>
<dbReference type="PhylomeDB" id="B8MR31"/>
<sequence length="87" mass="10186">MPSAYVPGFRVIQQLFREVKRETATESRENRIKTIKTPASIDPFARTERQLYLLKGNVERLLNYHLTTQGDSSVSRIEEIYPEDEEE</sequence>
<gene>
    <name evidence="1" type="ORF">TSTA_054370</name>
</gene>
<dbReference type="HOGENOM" id="CLU_2484848_0_0_1"/>
<proteinExistence type="predicted"/>
<evidence type="ECO:0000313" key="2">
    <source>
        <dbReference type="Proteomes" id="UP000001745"/>
    </source>
</evidence>
<name>B8MR31_TALSN</name>
<dbReference type="VEuPathDB" id="FungiDB:TSTA_054370"/>
<dbReference type="Proteomes" id="UP000001745">
    <property type="component" value="Unassembled WGS sequence"/>
</dbReference>
<reference evidence="2" key="1">
    <citation type="journal article" date="2015" name="Genome Announc.">
        <title>Genome sequence of the AIDS-associated pathogen Penicillium marneffei (ATCC18224) and its near taxonomic relative Talaromyces stipitatus (ATCC10500).</title>
        <authorList>
            <person name="Nierman W.C."/>
            <person name="Fedorova-Abrams N.D."/>
            <person name="Andrianopoulos A."/>
        </authorList>
    </citation>
    <scope>NUCLEOTIDE SEQUENCE [LARGE SCALE GENOMIC DNA]</scope>
    <source>
        <strain evidence="2">ATCC 10500 / CBS 375.48 / QM 6759 / NRRL 1006</strain>
    </source>
</reference>
<keyword evidence="2" id="KW-1185">Reference proteome</keyword>
<dbReference type="OrthoDB" id="10449540at2759"/>
<dbReference type="InParanoid" id="B8MR31"/>
<dbReference type="AlphaFoldDB" id="B8MR31"/>
<protein>
    <submittedName>
        <fullName evidence="1">Uncharacterized protein</fullName>
    </submittedName>
</protein>
<dbReference type="EMBL" id="EQ962659">
    <property type="protein sequence ID" value="EED12926.1"/>
    <property type="molecule type" value="Genomic_DNA"/>
</dbReference>
<accession>B8MR31</accession>
<organism evidence="1 2">
    <name type="scientific">Talaromyces stipitatus (strain ATCC 10500 / CBS 375.48 / QM 6759 / NRRL 1006)</name>
    <name type="common">Penicillium stipitatum</name>
    <dbReference type="NCBI Taxonomy" id="441959"/>
    <lineage>
        <taxon>Eukaryota</taxon>
        <taxon>Fungi</taxon>
        <taxon>Dikarya</taxon>
        <taxon>Ascomycota</taxon>
        <taxon>Pezizomycotina</taxon>
        <taxon>Eurotiomycetes</taxon>
        <taxon>Eurotiomycetidae</taxon>
        <taxon>Eurotiales</taxon>
        <taxon>Trichocomaceae</taxon>
        <taxon>Talaromyces</taxon>
        <taxon>Talaromyces sect. Talaromyces</taxon>
    </lineage>
</organism>
<dbReference type="RefSeq" id="XP_002487037.1">
    <property type="nucleotide sequence ID" value="XM_002486992.1"/>
</dbReference>
<evidence type="ECO:0000313" key="1">
    <source>
        <dbReference type="EMBL" id="EED12926.1"/>
    </source>
</evidence>